<keyword evidence="2" id="KW-1185">Reference proteome</keyword>
<dbReference type="Gene3D" id="3.40.50.10140">
    <property type="entry name" value="Toll/interleukin-1 receptor homology (TIR) domain"/>
    <property type="match status" value="1"/>
</dbReference>
<dbReference type="Proteomes" id="UP001229421">
    <property type="component" value="Unassembled WGS sequence"/>
</dbReference>
<name>A0AAD8KRQ2_TARER</name>
<gene>
    <name evidence="1" type="ORF">QVD17_20472</name>
</gene>
<dbReference type="EMBL" id="JAUHHV010000005">
    <property type="protein sequence ID" value="KAK1425127.1"/>
    <property type="molecule type" value="Genomic_DNA"/>
</dbReference>
<reference evidence="1" key="1">
    <citation type="journal article" date="2023" name="bioRxiv">
        <title>Improved chromosome-level genome assembly for marigold (Tagetes erecta).</title>
        <authorList>
            <person name="Jiang F."/>
            <person name="Yuan L."/>
            <person name="Wang S."/>
            <person name="Wang H."/>
            <person name="Xu D."/>
            <person name="Wang A."/>
            <person name="Fan W."/>
        </authorList>
    </citation>
    <scope>NUCLEOTIDE SEQUENCE</scope>
    <source>
        <strain evidence="1">WSJ</strain>
        <tissue evidence="1">Leaf</tissue>
    </source>
</reference>
<accession>A0AAD8KRQ2</accession>
<comment type="caution">
    <text evidence="1">The sequence shown here is derived from an EMBL/GenBank/DDBJ whole genome shotgun (WGS) entry which is preliminary data.</text>
</comment>
<organism evidence="1 2">
    <name type="scientific">Tagetes erecta</name>
    <name type="common">African marigold</name>
    <dbReference type="NCBI Taxonomy" id="13708"/>
    <lineage>
        <taxon>Eukaryota</taxon>
        <taxon>Viridiplantae</taxon>
        <taxon>Streptophyta</taxon>
        <taxon>Embryophyta</taxon>
        <taxon>Tracheophyta</taxon>
        <taxon>Spermatophyta</taxon>
        <taxon>Magnoliopsida</taxon>
        <taxon>eudicotyledons</taxon>
        <taxon>Gunneridae</taxon>
        <taxon>Pentapetalae</taxon>
        <taxon>asterids</taxon>
        <taxon>campanulids</taxon>
        <taxon>Asterales</taxon>
        <taxon>Asteraceae</taxon>
        <taxon>Asteroideae</taxon>
        <taxon>Heliantheae alliance</taxon>
        <taxon>Tageteae</taxon>
        <taxon>Tagetes</taxon>
    </lineage>
</organism>
<proteinExistence type="predicted"/>
<evidence type="ECO:0000313" key="2">
    <source>
        <dbReference type="Proteomes" id="UP001229421"/>
    </source>
</evidence>
<protein>
    <submittedName>
        <fullName evidence="1">Uncharacterized protein</fullName>
    </submittedName>
</protein>
<dbReference type="InterPro" id="IPR035897">
    <property type="entry name" value="Toll_tir_struct_dom_sf"/>
</dbReference>
<sequence length="74" mass="8516">MYIIIYVDIILTLRIAFYHIAYLNKVVVGRTLTRNVGKALVRHSNKQMGKWRKALKDAANLSGWELKNTAHGYV</sequence>
<dbReference type="AlphaFoldDB" id="A0AAD8KRQ2"/>
<evidence type="ECO:0000313" key="1">
    <source>
        <dbReference type="EMBL" id="KAK1425127.1"/>
    </source>
</evidence>